<accession>A0A3P7YV55</accession>
<dbReference type="AlphaFoldDB" id="A0A3P7YV55"/>
<reference evidence="2 3" key="1">
    <citation type="submission" date="2018-11" db="EMBL/GenBank/DDBJ databases">
        <authorList>
            <consortium name="Pathogen Informatics"/>
        </authorList>
    </citation>
    <scope>NUCLEOTIDE SEQUENCE [LARGE SCALE GENOMIC DNA]</scope>
    <source>
        <strain evidence="2 3">Zambia</strain>
    </source>
</reference>
<feature type="coiled-coil region" evidence="1">
    <location>
        <begin position="107"/>
        <end position="155"/>
    </location>
</feature>
<evidence type="ECO:0000313" key="3">
    <source>
        <dbReference type="Proteomes" id="UP000277204"/>
    </source>
</evidence>
<keyword evidence="3" id="KW-1185">Reference proteome</keyword>
<dbReference type="GO" id="GO:0017056">
    <property type="term" value="F:structural constituent of nuclear pore"/>
    <property type="evidence" value="ECO:0007669"/>
    <property type="project" value="TreeGrafter"/>
</dbReference>
<dbReference type="EMBL" id="UZAI01005761">
    <property type="protein sequence ID" value="VDO91900.1"/>
    <property type="molecule type" value="Genomic_DNA"/>
</dbReference>
<dbReference type="PANTHER" id="PTHR18898:SF2">
    <property type="entry name" value="NUCLEOPROTEIN TPR"/>
    <property type="match status" value="1"/>
</dbReference>
<proteinExistence type="predicted"/>
<protein>
    <submittedName>
        <fullName evidence="2">Uncharacterized protein</fullName>
    </submittedName>
</protein>
<dbReference type="GO" id="GO:1901673">
    <property type="term" value="P:regulation of mitotic spindle assembly"/>
    <property type="evidence" value="ECO:0007669"/>
    <property type="project" value="TreeGrafter"/>
</dbReference>
<keyword evidence="1" id="KW-0175">Coiled coil</keyword>
<dbReference type="GO" id="GO:0006406">
    <property type="term" value="P:mRNA export from nucleus"/>
    <property type="evidence" value="ECO:0007669"/>
    <property type="project" value="TreeGrafter"/>
</dbReference>
<name>A0A3P7YV55_9TREM</name>
<organism evidence="2 3">
    <name type="scientific">Schistosoma margrebowiei</name>
    <dbReference type="NCBI Taxonomy" id="48269"/>
    <lineage>
        <taxon>Eukaryota</taxon>
        <taxon>Metazoa</taxon>
        <taxon>Spiralia</taxon>
        <taxon>Lophotrochozoa</taxon>
        <taxon>Platyhelminthes</taxon>
        <taxon>Trematoda</taxon>
        <taxon>Digenea</taxon>
        <taxon>Strigeidida</taxon>
        <taxon>Schistosomatoidea</taxon>
        <taxon>Schistosomatidae</taxon>
        <taxon>Schistosoma</taxon>
    </lineage>
</organism>
<gene>
    <name evidence="2" type="ORF">SMRZ_LOCUS10804</name>
</gene>
<dbReference type="GO" id="GO:0005643">
    <property type="term" value="C:nuclear pore"/>
    <property type="evidence" value="ECO:0007669"/>
    <property type="project" value="TreeGrafter"/>
</dbReference>
<evidence type="ECO:0000313" key="2">
    <source>
        <dbReference type="EMBL" id="VDO91900.1"/>
    </source>
</evidence>
<dbReference type="PANTHER" id="PTHR18898">
    <property type="entry name" value="NUCLEOPROTEIN TPR-RELATED"/>
    <property type="match status" value="1"/>
</dbReference>
<evidence type="ECO:0000256" key="1">
    <source>
        <dbReference type="SAM" id="Coils"/>
    </source>
</evidence>
<sequence>MKYRLRWLGYTLRMSSQRISHRLSEEELRQLNPSVAATLSALKRGHSLTQLYTDYVQVVEDRDQLKLDKQRLTEYVEQMVDELKEKEFFSDVLLSFCLHIITVAPLLRSQQEEYRKLQTELKELTSCYQCTAKKLEEAQLQKRESERRAGFYHRETSRLKQTCSDLSKQVSR</sequence>
<dbReference type="Proteomes" id="UP000277204">
    <property type="component" value="Unassembled WGS sequence"/>
</dbReference>